<dbReference type="PANTHER" id="PTHR32071:SF14">
    <property type="entry name" value="TRANSCRIPTIONAL REGULATORY PROTEIN RTCR"/>
    <property type="match status" value="1"/>
</dbReference>
<dbReference type="InterPro" id="IPR027417">
    <property type="entry name" value="P-loop_NTPase"/>
</dbReference>
<dbReference type="Pfam" id="PF06956">
    <property type="entry name" value="RtcR"/>
    <property type="match status" value="1"/>
</dbReference>
<proteinExistence type="predicted"/>
<gene>
    <name evidence="4" type="primary">rtcR</name>
    <name evidence="4" type="ORF">GCM10007207_02190</name>
</gene>
<dbReference type="InterPro" id="IPR025662">
    <property type="entry name" value="Sigma_54_int_dom_ATP-bd_1"/>
</dbReference>
<keyword evidence="5" id="KW-1185">Reference proteome</keyword>
<dbReference type="InterPro" id="IPR003593">
    <property type="entry name" value="AAA+_ATPase"/>
</dbReference>
<dbReference type="Proteomes" id="UP000637769">
    <property type="component" value="Unassembled WGS sequence"/>
</dbReference>
<feature type="domain" description="Sigma-54 factor interaction" evidence="3">
    <location>
        <begin position="177"/>
        <end position="415"/>
    </location>
</feature>
<dbReference type="Gene3D" id="1.10.8.60">
    <property type="match status" value="1"/>
</dbReference>
<evidence type="ECO:0000313" key="4">
    <source>
        <dbReference type="EMBL" id="GGC20497.1"/>
    </source>
</evidence>
<dbReference type="PROSITE" id="PS50045">
    <property type="entry name" value="SIGMA54_INTERACT_4"/>
    <property type="match status" value="1"/>
</dbReference>
<keyword evidence="1" id="KW-0547">Nucleotide-binding</keyword>
<dbReference type="Gene3D" id="3.40.50.300">
    <property type="entry name" value="P-loop containing nucleotide triphosphate hydrolases"/>
    <property type="match status" value="1"/>
</dbReference>
<dbReference type="Pfam" id="PF00158">
    <property type="entry name" value="Sigma54_activat"/>
    <property type="match status" value="1"/>
</dbReference>
<accession>A0ABQ1L7J4</accession>
<protein>
    <submittedName>
        <fullName evidence="4">Transcriptional regulator</fullName>
    </submittedName>
</protein>
<dbReference type="SMART" id="SM00382">
    <property type="entry name" value="AAA"/>
    <property type="match status" value="1"/>
</dbReference>
<dbReference type="InterPro" id="IPR002078">
    <property type="entry name" value="Sigma_54_int"/>
</dbReference>
<dbReference type="PANTHER" id="PTHR32071">
    <property type="entry name" value="TRANSCRIPTIONAL REGULATORY PROTEIN"/>
    <property type="match status" value="1"/>
</dbReference>
<dbReference type="EMBL" id="BMCH01000001">
    <property type="protein sequence ID" value="GGC20497.1"/>
    <property type="molecule type" value="Genomic_DNA"/>
</dbReference>
<reference evidence="5" key="1">
    <citation type="journal article" date="2019" name="Int. J. Syst. Evol. Microbiol.">
        <title>The Global Catalogue of Microorganisms (GCM) 10K type strain sequencing project: providing services to taxonomists for standard genome sequencing and annotation.</title>
        <authorList>
            <consortium name="The Broad Institute Genomics Platform"/>
            <consortium name="The Broad Institute Genome Sequencing Center for Infectious Disease"/>
            <person name="Wu L."/>
            <person name="Ma J."/>
        </authorList>
    </citation>
    <scope>NUCLEOTIDE SEQUENCE [LARGE SCALE GENOMIC DNA]</scope>
    <source>
        <strain evidence="5">CCM 7132</strain>
    </source>
</reference>
<dbReference type="SUPFAM" id="SSF52540">
    <property type="entry name" value="P-loop containing nucleoside triphosphate hydrolases"/>
    <property type="match status" value="1"/>
</dbReference>
<organism evidence="4 5">
    <name type="scientific">Asaia siamensis</name>
    <dbReference type="NCBI Taxonomy" id="110479"/>
    <lineage>
        <taxon>Bacteria</taxon>
        <taxon>Pseudomonadati</taxon>
        <taxon>Pseudomonadota</taxon>
        <taxon>Alphaproteobacteria</taxon>
        <taxon>Acetobacterales</taxon>
        <taxon>Acetobacteraceae</taxon>
        <taxon>Asaia</taxon>
    </lineage>
</organism>
<dbReference type="InterPro" id="IPR009715">
    <property type="entry name" value="RtcR"/>
</dbReference>
<dbReference type="PROSITE" id="PS00675">
    <property type="entry name" value="SIGMA54_INTERACT_1"/>
    <property type="match status" value="1"/>
</dbReference>
<evidence type="ECO:0000259" key="3">
    <source>
        <dbReference type="PROSITE" id="PS50045"/>
    </source>
</evidence>
<sequence length="523" mass="58800">MDNVVIGFLGTSLDQTRRSWRPSLQLCSQPDFPLARFELLYDPQYRKLAMSLAQDIEAESPDTEMRLIEFPLDNPWDFQEVYGKLYDLAEKYGFDENRERYHVHLTTGTHVAQICWFLLTESRHIPAALLQSIPPYKTDTARGGIDIIDLDLSRYDALQHRFEATARAYSSRLRGHIDTKNRPFLKLIERLEQVASLSNDPIMLVGETGTGKTTLAVRLHELKLQRRRLRGRLVTVNCAGLQGPQAMATLFGQRRNVTGLAGTERAGFISEANGGMLFLDNIDCLPHAEQGLLLDVIESGTFHPLGADTPLTSRFHLVVATRHSLAELAHNKLIRPDLLARLMLWVFPLPALRARPDDMEAEIAHELEKAEKRLSLKIGLNKEAHARYLRFARDAGTLWPGNYRDLGASITRLCTLAERGRITLPMVDAEIALLREQWRALALDPDQALLDSCCDAPDAVDPFDRAQLAAVVRACRASASLSAAGRQLFAVSRQGKTSQNDSDRLRKYLARFGLDWEQVTKSG</sequence>
<keyword evidence="2" id="KW-0067">ATP-binding</keyword>
<dbReference type="CDD" id="cd00009">
    <property type="entry name" value="AAA"/>
    <property type="match status" value="1"/>
</dbReference>
<name>A0ABQ1L7J4_9PROT</name>
<evidence type="ECO:0000256" key="1">
    <source>
        <dbReference type="ARBA" id="ARBA00022741"/>
    </source>
</evidence>
<evidence type="ECO:0000256" key="2">
    <source>
        <dbReference type="ARBA" id="ARBA00022840"/>
    </source>
</evidence>
<comment type="caution">
    <text evidence="4">The sequence shown here is derived from an EMBL/GenBank/DDBJ whole genome shotgun (WGS) entry which is preliminary data.</text>
</comment>
<evidence type="ECO:0000313" key="5">
    <source>
        <dbReference type="Proteomes" id="UP000637769"/>
    </source>
</evidence>